<sequence>MRQDFSGKIKSCASKNGYFLRTILIGGGFSSFLSFDIISLIETECREFMSEGKIWPHLISKEKAKKSEKNHPLNQNLTYIDQEYIYTISQNPRDSVLG</sequence>
<evidence type="ECO:0000256" key="1">
    <source>
        <dbReference type="SAM" id="Phobius"/>
    </source>
</evidence>
<protein>
    <submittedName>
        <fullName evidence="2">Uncharacterized protein</fullName>
    </submittedName>
</protein>
<keyword evidence="1" id="KW-0472">Membrane</keyword>
<feature type="non-terminal residue" evidence="2">
    <location>
        <position position="98"/>
    </location>
</feature>
<evidence type="ECO:0000313" key="2">
    <source>
        <dbReference type="EMBL" id="GAG66162.1"/>
    </source>
</evidence>
<name>X1A7Q1_9ZZZZ</name>
<dbReference type="EMBL" id="BART01007945">
    <property type="protein sequence ID" value="GAG66162.1"/>
    <property type="molecule type" value="Genomic_DNA"/>
</dbReference>
<feature type="transmembrane region" description="Helical" evidence="1">
    <location>
        <begin position="18"/>
        <end position="41"/>
    </location>
</feature>
<accession>X1A7Q1</accession>
<keyword evidence="1" id="KW-0812">Transmembrane</keyword>
<dbReference type="AlphaFoldDB" id="X1A7Q1"/>
<gene>
    <name evidence="2" type="ORF">S01H4_17967</name>
</gene>
<reference evidence="2" key="1">
    <citation type="journal article" date="2014" name="Front. Microbiol.">
        <title>High frequency of phylogenetically diverse reductive dehalogenase-homologous genes in deep subseafloor sedimentary metagenomes.</title>
        <authorList>
            <person name="Kawai M."/>
            <person name="Futagami T."/>
            <person name="Toyoda A."/>
            <person name="Takaki Y."/>
            <person name="Nishi S."/>
            <person name="Hori S."/>
            <person name="Arai W."/>
            <person name="Tsubouchi T."/>
            <person name="Morono Y."/>
            <person name="Uchiyama I."/>
            <person name="Ito T."/>
            <person name="Fujiyama A."/>
            <person name="Inagaki F."/>
            <person name="Takami H."/>
        </authorList>
    </citation>
    <scope>NUCLEOTIDE SEQUENCE</scope>
    <source>
        <strain evidence="2">Expedition CK06-06</strain>
    </source>
</reference>
<organism evidence="2">
    <name type="scientific">marine sediment metagenome</name>
    <dbReference type="NCBI Taxonomy" id="412755"/>
    <lineage>
        <taxon>unclassified sequences</taxon>
        <taxon>metagenomes</taxon>
        <taxon>ecological metagenomes</taxon>
    </lineage>
</organism>
<comment type="caution">
    <text evidence="2">The sequence shown here is derived from an EMBL/GenBank/DDBJ whole genome shotgun (WGS) entry which is preliminary data.</text>
</comment>
<proteinExistence type="predicted"/>
<keyword evidence="1" id="KW-1133">Transmembrane helix</keyword>